<evidence type="ECO:0000256" key="4">
    <source>
        <dbReference type="ARBA" id="ARBA00022884"/>
    </source>
</evidence>
<evidence type="ECO:0000256" key="1">
    <source>
        <dbReference type="ARBA" id="ARBA00022723"/>
    </source>
</evidence>
<dbReference type="PROSITE" id="PS01159">
    <property type="entry name" value="WW_DOMAIN_1"/>
    <property type="match status" value="1"/>
</dbReference>
<feature type="region of interest" description="Disordered" evidence="6">
    <location>
        <begin position="1"/>
        <end position="29"/>
    </location>
</feature>
<sequence length="342" mass="37574">MDDDLPPGIHLPGIHPPQQRATPSARDGQEDAIVLSRCWPESDAAPTAGDTLGGSWICLDWANGRCSRGKACEARHQLPTQSDEQRLVYSADGQTHDIFGRERGRAAIVSLAFDPTSSQTIHIESGLPGATQRERRQNMDAFSEWGQVVKTWVLATPGSGFVKFKWRSSAQFAMEAMQRRPLLMDGVTPMVLSWAQTDPSLVQAAQSKQIAMAQMEEAARRRETTGELYARLEAEGKQLKRQRLGLPTATSHAYDHAESVIPDVEPYPEVTPQHEPSQTTTERLLEETEDAAGSYDTSISAGLPNGWHAATDPATGVVYFYHEATGQTQWSRPDQDVLPGTV</sequence>
<dbReference type="SUPFAM" id="SSF54928">
    <property type="entry name" value="RNA-binding domain, RBD"/>
    <property type="match status" value="1"/>
</dbReference>
<dbReference type="Proteomes" id="UP001515480">
    <property type="component" value="Unassembled WGS sequence"/>
</dbReference>
<evidence type="ECO:0000256" key="5">
    <source>
        <dbReference type="PROSITE-ProRule" id="PRU00723"/>
    </source>
</evidence>
<dbReference type="InterPro" id="IPR039171">
    <property type="entry name" value="Cwc2/Slt11"/>
</dbReference>
<dbReference type="InterPro" id="IPR012677">
    <property type="entry name" value="Nucleotide-bd_a/b_plait_sf"/>
</dbReference>
<dbReference type="Pfam" id="PF00397">
    <property type="entry name" value="WW"/>
    <property type="match status" value="1"/>
</dbReference>
<keyword evidence="4" id="KW-0694">RNA-binding</keyword>
<keyword evidence="10" id="KW-1185">Reference proteome</keyword>
<dbReference type="InterPro" id="IPR001202">
    <property type="entry name" value="WW_dom"/>
</dbReference>
<dbReference type="CDD" id="cd00201">
    <property type="entry name" value="WW"/>
    <property type="match status" value="1"/>
</dbReference>
<dbReference type="InterPro" id="IPR000571">
    <property type="entry name" value="Znf_CCCH"/>
</dbReference>
<dbReference type="InterPro" id="IPR035979">
    <property type="entry name" value="RBD_domain_sf"/>
</dbReference>
<evidence type="ECO:0000256" key="2">
    <source>
        <dbReference type="ARBA" id="ARBA00022771"/>
    </source>
</evidence>
<dbReference type="GO" id="GO:0017070">
    <property type="term" value="F:U6 snRNA binding"/>
    <property type="evidence" value="ECO:0007669"/>
    <property type="project" value="TreeGrafter"/>
</dbReference>
<dbReference type="InterPro" id="IPR036020">
    <property type="entry name" value="WW_dom_sf"/>
</dbReference>
<protein>
    <submittedName>
        <fullName evidence="9">Uncharacterized protein</fullName>
    </submittedName>
</protein>
<dbReference type="GO" id="GO:0008270">
    <property type="term" value="F:zinc ion binding"/>
    <property type="evidence" value="ECO:0007669"/>
    <property type="project" value="UniProtKB-KW"/>
</dbReference>
<keyword evidence="3 5" id="KW-0862">Zinc</keyword>
<gene>
    <name evidence="9" type="ORF">AB1Y20_023035</name>
</gene>
<evidence type="ECO:0000256" key="6">
    <source>
        <dbReference type="SAM" id="MobiDB-lite"/>
    </source>
</evidence>
<dbReference type="PANTHER" id="PTHR14089">
    <property type="entry name" value="PRE-MRNA-SPLICING FACTOR RBM22"/>
    <property type="match status" value="1"/>
</dbReference>
<feature type="zinc finger region" description="C3H1-type" evidence="5">
    <location>
        <begin position="52"/>
        <end position="79"/>
    </location>
</feature>
<keyword evidence="2 5" id="KW-0863">Zinc-finger</keyword>
<feature type="compositionally biased region" description="Low complexity" evidence="6">
    <location>
        <begin position="1"/>
        <end position="17"/>
    </location>
</feature>
<reference evidence="9 10" key="1">
    <citation type="journal article" date="2024" name="Science">
        <title>Giant polyketide synthase enzymes in the biosynthesis of giant marine polyether toxins.</title>
        <authorList>
            <person name="Fallon T.R."/>
            <person name="Shende V.V."/>
            <person name="Wierzbicki I.H."/>
            <person name="Pendleton A.L."/>
            <person name="Watervoot N.F."/>
            <person name="Auber R.P."/>
            <person name="Gonzalez D.J."/>
            <person name="Wisecaver J.H."/>
            <person name="Moore B.S."/>
        </authorList>
    </citation>
    <scope>NUCLEOTIDE SEQUENCE [LARGE SCALE GENOMIC DNA]</scope>
    <source>
        <strain evidence="9 10">12B1</strain>
    </source>
</reference>
<accession>A0AB34JF87</accession>
<evidence type="ECO:0000313" key="9">
    <source>
        <dbReference type="EMBL" id="KAL1519520.1"/>
    </source>
</evidence>
<evidence type="ECO:0000256" key="3">
    <source>
        <dbReference type="ARBA" id="ARBA00022833"/>
    </source>
</evidence>
<dbReference type="GO" id="GO:0071007">
    <property type="term" value="C:U2-type catalytic step 2 spliceosome"/>
    <property type="evidence" value="ECO:0007669"/>
    <property type="project" value="TreeGrafter"/>
</dbReference>
<name>A0AB34JF87_PRYPA</name>
<dbReference type="Gene3D" id="2.20.70.10">
    <property type="match status" value="1"/>
</dbReference>
<dbReference type="GO" id="GO:0071006">
    <property type="term" value="C:U2-type catalytic step 1 spliceosome"/>
    <property type="evidence" value="ECO:0007669"/>
    <property type="project" value="TreeGrafter"/>
</dbReference>
<dbReference type="Pfam" id="PF16131">
    <property type="entry name" value="Torus"/>
    <property type="match status" value="1"/>
</dbReference>
<evidence type="ECO:0000259" key="8">
    <source>
        <dbReference type="PROSITE" id="PS50103"/>
    </source>
</evidence>
<dbReference type="PROSITE" id="PS50020">
    <property type="entry name" value="WW_DOMAIN_2"/>
    <property type="match status" value="1"/>
</dbReference>
<dbReference type="AlphaFoldDB" id="A0AB34JF87"/>
<organism evidence="9 10">
    <name type="scientific">Prymnesium parvum</name>
    <name type="common">Toxic golden alga</name>
    <dbReference type="NCBI Taxonomy" id="97485"/>
    <lineage>
        <taxon>Eukaryota</taxon>
        <taxon>Haptista</taxon>
        <taxon>Haptophyta</taxon>
        <taxon>Prymnesiophyceae</taxon>
        <taxon>Prymnesiales</taxon>
        <taxon>Prymnesiaceae</taxon>
        <taxon>Prymnesium</taxon>
    </lineage>
</organism>
<feature type="domain" description="WW" evidence="7">
    <location>
        <begin position="301"/>
        <end position="335"/>
    </location>
</feature>
<dbReference type="SUPFAM" id="SSF51045">
    <property type="entry name" value="WW domain"/>
    <property type="match status" value="1"/>
</dbReference>
<dbReference type="GO" id="GO:0036002">
    <property type="term" value="F:pre-mRNA binding"/>
    <property type="evidence" value="ECO:0007669"/>
    <property type="project" value="TreeGrafter"/>
</dbReference>
<evidence type="ECO:0000313" key="10">
    <source>
        <dbReference type="Proteomes" id="UP001515480"/>
    </source>
</evidence>
<dbReference type="PROSITE" id="PS50103">
    <property type="entry name" value="ZF_C3H1"/>
    <property type="match status" value="1"/>
</dbReference>
<dbReference type="GO" id="GO:0000974">
    <property type="term" value="C:Prp19 complex"/>
    <property type="evidence" value="ECO:0007669"/>
    <property type="project" value="TreeGrafter"/>
</dbReference>
<dbReference type="SMART" id="SM00456">
    <property type="entry name" value="WW"/>
    <property type="match status" value="1"/>
</dbReference>
<dbReference type="EMBL" id="JBGBPQ010000009">
    <property type="protein sequence ID" value="KAL1519520.1"/>
    <property type="molecule type" value="Genomic_DNA"/>
</dbReference>
<comment type="caution">
    <text evidence="9">The sequence shown here is derived from an EMBL/GenBank/DDBJ whole genome shotgun (WGS) entry which is preliminary data.</text>
</comment>
<proteinExistence type="predicted"/>
<dbReference type="Gene3D" id="3.30.70.330">
    <property type="match status" value="1"/>
</dbReference>
<evidence type="ECO:0000259" key="7">
    <source>
        <dbReference type="PROSITE" id="PS50020"/>
    </source>
</evidence>
<dbReference type="InterPro" id="IPR032297">
    <property type="entry name" value="Torus"/>
</dbReference>
<feature type="domain" description="C3H1-type" evidence="8">
    <location>
        <begin position="52"/>
        <end position="79"/>
    </location>
</feature>
<keyword evidence="1 5" id="KW-0479">Metal-binding</keyword>